<accession>A0A1B7YKP1</accession>
<keyword evidence="2" id="KW-0732">Signal</keyword>
<dbReference type="VEuPathDB" id="FungiDB:CH63R_04872"/>
<dbReference type="Pfam" id="PF19287">
    <property type="entry name" value="DUF5910"/>
    <property type="match status" value="1"/>
</dbReference>
<name>A0A1B7YKP1_COLHI</name>
<dbReference type="InterPro" id="IPR045564">
    <property type="entry name" value="DUF5910"/>
</dbReference>
<sequence length="202" mass="22515">MLFTPAALLAIFASFVVASPISLSERDQKIIIGYRRVSKEQAADYKKNGNTLNYNPSKSTGDKQIGAGVYTSPSPGEWLMGKADDWWCVIMAESEQVHNTAAVWIPNSYYDFEKLWFADEDTLKAYIKEVDDGINPEKAFRMARMQGDENTLQMLIPPALLNKQGGGLGITVTCDPDVNKLPSHQVDYEEFEPSGDKDSETH</sequence>
<feature type="chain" id="PRO_5008601736" evidence="2">
    <location>
        <begin position="19"/>
        <end position="202"/>
    </location>
</feature>
<evidence type="ECO:0000256" key="2">
    <source>
        <dbReference type="SAM" id="SignalP"/>
    </source>
</evidence>
<organism evidence="3 4">
    <name type="scientific">Colletotrichum higginsianum (strain IMI 349063)</name>
    <name type="common">Crucifer anthracnose fungus</name>
    <dbReference type="NCBI Taxonomy" id="759273"/>
    <lineage>
        <taxon>Eukaryota</taxon>
        <taxon>Fungi</taxon>
        <taxon>Dikarya</taxon>
        <taxon>Ascomycota</taxon>
        <taxon>Pezizomycotina</taxon>
        <taxon>Sordariomycetes</taxon>
        <taxon>Hypocreomycetidae</taxon>
        <taxon>Glomerellales</taxon>
        <taxon>Glomerellaceae</taxon>
        <taxon>Colletotrichum</taxon>
        <taxon>Colletotrichum destructivum species complex</taxon>
    </lineage>
</organism>
<protein>
    <submittedName>
        <fullName evidence="3">Uncharacterized protein</fullName>
    </submittedName>
</protein>
<keyword evidence="4" id="KW-1185">Reference proteome</keyword>
<feature type="signal peptide" evidence="2">
    <location>
        <begin position="1"/>
        <end position="18"/>
    </location>
</feature>
<evidence type="ECO:0000313" key="3">
    <source>
        <dbReference type="EMBL" id="OBR12576.1"/>
    </source>
</evidence>
<feature type="region of interest" description="Disordered" evidence="1">
    <location>
        <begin position="183"/>
        <end position="202"/>
    </location>
</feature>
<gene>
    <name evidence="3" type="ORF">CH63R_04872</name>
</gene>
<dbReference type="EMBL" id="LTAN01000003">
    <property type="protein sequence ID" value="OBR12576.1"/>
    <property type="molecule type" value="Genomic_DNA"/>
</dbReference>
<dbReference type="KEGG" id="chig:CH63R_04872"/>
<comment type="caution">
    <text evidence="3">The sequence shown here is derived from an EMBL/GenBank/DDBJ whole genome shotgun (WGS) entry which is preliminary data.</text>
</comment>
<dbReference type="AlphaFoldDB" id="A0A1B7YKP1"/>
<evidence type="ECO:0000256" key="1">
    <source>
        <dbReference type="SAM" id="MobiDB-lite"/>
    </source>
</evidence>
<proteinExistence type="predicted"/>
<evidence type="ECO:0000313" key="4">
    <source>
        <dbReference type="Proteomes" id="UP000092177"/>
    </source>
</evidence>
<reference evidence="4" key="1">
    <citation type="journal article" date="2017" name="BMC Genomics">
        <title>Gapless genome assembly of Colletotrichum higginsianum reveals chromosome structure and association of transposable elements with secondary metabolite gene clusters.</title>
        <authorList>
            <person name="Dallery J.-F."/>
            <person name="Lapalu N."/>
            <person name="Zampounis A."/>
            <person name="Pigne S."/>
            <person name="Luyten I."/>
            <person name="Amselem J."/>
            <person name="Wittenberg A.H.J."/>
            <person name="Zhou S."/>
            <person name="de Queiroz M.V."/>
            <person name="Robin G.P."/>
            <person name="Auger A."/>
            <person name="Hainaut M."/>
            <person name="Henrissat B."/>
            <person name="Kim K.-T."/>
            <person name="Lee Y.-H."/>
            <person name="Lespinet O."/>
            <person name="Schwartz D.C."/>
            <person name="Thon M.R."/>
            <person name="O'Connell R.J."/>
        </authorList>
    </citation>
    <scope>NUCLEOTIDE SEQUENCE [LARGE SCALE GENOMIC DNA]</scope>
    <source>
        <strain evidence="4">IMI 349063</strain>
    </source>
</reference>
<dbReference type="GeneID" id="28863954"/>
<dbReference type="Proteomes" id="UP000092177">
    <property type="component" value="Chromosome 3"/>
</dbReference>
<dbReference type="RefSeq" id="XP_018161093.1">
    <property type="nucleotide sequence ID" value="XM_018299847.1"/>
</dbReference>